<dbReference type="AlphaFoldDB" id="A0A1J8QM45"/>
<comment type="caution">
    <text evidence="1">The sequence shown here is derived from an EMBL/GenBank/DDBJ whole genome shotgun (WGS) entry which is preliminary data.</text>
</comment>
<dbReference type="OrthoDB" id="2657914at2759"/>
<name>A0A1J8QM45_9AGAM</name>
<sequence length="248" mass="27547">MPDLPVCSAKMQDILSVPAQFSIAPPGSLSVAALLLLDLRMVLEIDTNFIFKFSKTSPMHQVPMDFASRSILPFQTASFLHDCASGALQDGNQSVIHPSFPGDLLPLWVLSYWVSMSYALENQCDWHTLHNWVLNRLDVVPAGGAELEIIDKVLDVLESLPWDAPLKGFSAETNLRTTGLRPLLASCPIDSRVLDTLIASVVYRMRASEDGDLWSVSIKPLTFTDILRLGEERWKSHKTDKASVTFVH</sequence>
<protein>
    <submittedName>
        <fullName evidence="1">Uncharacterized protein</fullName>
    </submittedName>
</protein>
<dbReference type="STRING" id="180088.A0A1J8QM45"/>
<keyword evidence="2" id="KW-1185">Reference proteome</keyword>
<evidence type="ECO:0000313" key="1">
    <source>
        <dbReference type="EMBL" id="OJA10482.1"/>
    </source>
</evidence>
<organism evidence="1 2">
    <name type="scientific">Rhizopogon vesiculosus</name>
    <dbReference type="NCBI Taxonomy" id="180088"/>
    <lineage>
        <taxon>Eukaryota</taxon>
        <taxon>Fungi</taxon>
        <taxon>Dikarya</taxon>
        <taxon>Basidiomycota</taxon>
        <taxon>Agaricomycotina</taxon>
        <taxon>Agaricomycetes</taxon>
        <taxon>Agaricomycetidae</taxon>
        <taxon>Boletales</taxon>
        <taxon>Suillineae</taxon>
        <taxon>Rhizopogonaceae</taxon>
        <taxon>Rhizopogon</taxon>
    </lineage>
</organism>
<proteinExistence type="predicted"/>
<reference evidence="1 2" key="1">
    <citation type="submission" date="2016-03" db="EMBL/GenBank/DDBJ databases">
        <title>Comparative genomics of the ectomycorrhizal sister species Rhizopogon vinicolor and Rhizopogon vesiculosus (Basidiomycota: Boletales) reveals a divergence of the mating type B locus.</title>
        <authorList>
            <person name="Mujic A.B."/>
            <person name="Kuo A."/>
            <person name="Tritt A."/>
            <person name="Lipzen A."/>
            <person name="Chen C."/>
            <person name="Johnson J."/>
            <person name="Sharma A."/>
            <person name="Barry K."/>
            <person name="Grigoriev I.V."/>
            <person name="Spatafora J.W."/>
        </authorList>
    </citation>
    <scope>NUCLEOTIDE SEQUENCE [LARGE SCALE GENOMIC DNA]</scope>
    <source>
        <strain evidence="1 2">AM-OR11-056</strain>
    </source>
</reference>
<dbReference type="Proteomes" id="UP000183567">
    <property type="component" value="Unassembled WGS sequence"/>
</dbReference>
<dbReference type="EMBL" id="LVVM01005454">
    <property type="protein sequence ID" value="OJA10482.1"/>
    <property type="molecule type" value="Genomic_DNA"/>
</dbReference>
<accession>A0A1J8QM45</accession>
<evidence type="ECO:0000313" key="2">
    <source>
        <dbReference type="Proteomes" id="UP000183567"/>
    </source>
</evidence>
<gene>
    <name evidence="1" type="ORF">AZE42_13314</name>
</gene>